<evidence type="ECO:0000313" key="3">
    <source>
        <dbReference type="Proteomes" id="UP000280346"/>
    </source>
</evidence>
<sequence length="77" mass="8361">MPLYSYRCKACDHGFETLVRFSDPAPVCPSCGAGEPVRQLSGVAAEGKSGAVIQSARKMAAREGHFSNYSRSERPKR</sequence>
<dbReference type="OrthoDB" id="9813321at2"/>
<feature type="domain" description="Putative regulatory protein FmdB zinc ribbon" evidence="1">
    <location>
        <begin position="1"/>
        <end position="41"/>
    </location>
</feature>
<reference evidence="2 3" key="1">
    <citation type="submission" date="2018-12" db="EMBL/GenBank/DDBJ databases">
        <authorList>
            <person name="Yang Y."/>
        </authorList>
    </citation>
    <scope>NUCLEOTIDE SEQUENCE [LARGE SCALE GENOMIC DNA]</scope>
    <source>
        <strain evidence="2 3">GSF71</strain>
    </source>
</reference>
<dbReference type="Pfam" id="PF09723">
    <property type="entry name" value="Zn_ribbon_8"/>
    <property type="match status" value="1"/>
</dbReference>
<dbReference type="InterPro" id="IPR013429">
    <property type="entry name" value="Regulatory_FmdB_Zinc_ribbon"/>
</dbReference>
<dbReference type="EMBL" id="RZIJ01000017">
    <property type="protein sequence ID" value="RUQ67563.1"/>
    <property type="molecule type" value="Genomic_DNA"/>
</dbReference>
<dbReference type="NCBIfam" id="TIGR02605">
    <property type="entry name" value="CxxC_CxxC_SSSS"/>
    <property type="match status" value="1"/>
</dbReference>
<accession>A0A3S0X9E3</accession>
<dbReference type="Proteomes" id="UP000280346">
    <property type="component" value="Unassembled WGS sequence"/>
</dbReference>
<protein>
    <submittedName>
        <fullName evidence="2">Zinc ribbon domain-containing protein</fullName>
    </submittedName>
</protein>
<name>A0A3S0X9E3_9PROT</name>
<evidence type="ECO:0000259" key="1">
    <source>
        <dbReference type="SMART" id="SM00834"/>
    </source>
</evidence>
<keyword evidence="3" id="KW-1185">Reference proteome</keyword>
<proteinExistence type="predicted"/>
<organism evidence="2 3">
    <name type="scientific">Azospirillum doebereinerae</name>
    <dbReference type="NCBI Taxonomy" id="92933"/>
    <lineage>
        <taxon>Bacteria</taxon>
        <taxon>Pseudomonadati</taxon>
        <taxon>Pseudomonadota</taxon>
        <taxon>Alphaproteobacteria</taxon>
        <taxon>Rhodospirillales</taxon>
        <taxon>Azospirillaceae</taxon>
        <taxon>Azospirillum</taxon>
    </lineage>
</organism>
<comment type="caution">
    <text evidence="2">The sequence shown here is derived from an EMBL/GenBank/DDBJ whole genome shotgun (WGS) entry which is preliminary data.</text>
</comment>
<gene>
    <name evidence="2" type="ORF">EJ913_20290</name>
</gene>
<dbReference type="AlphaFoldDB" id="A0A3S0X9E3"/>
<dbReference type="RefSeq" id="WP_127001259.1">
    <property type="nucleotide sequence ID" value="NZ_CP173190.1"/>
</dbReference>
<evidence type="ECO:0000313" key="2">
    <source>
        <dbReference type="EMBL" id="RUQ67563.1"/>
    </source>
</evidence>
<dbReference type="SMART" id="SM00834">
    <property type="entry name" value="CxxC_CXXC_SSSS"/>
    <property type="match status" value="1"/>
</dbReference>